<name>A0A2H1E8Y5_9FLAO</name>
<keyword evidence="2" id="KW-1185">Reference proteome</keyword>
<dbReference type="AlphaFoldDB" id="A0A2H1E8Y5"/>
<dbReference type="InterPro" id="IPR027304">
    <property type="entry name" value="Trigger_fact/SurA_dom_sf"/>
</dbReference>
<dbReference type="OrthoDB" id="9785180at2"/>
<gene>
    <name evidence="1" type="ORF">MARIT_1410</name>
</gene>
<evidence type="ECO:0008006" key="3">
    <source>
        <dbReference type="Google" id="ProtNLM"/>
    </source>
</evidence>
<reference evidence="1 2" key="1">
    <citation type="submission" date="2016-11" db="EMBL/GenBank/DDBJ databases">
        <authorList>
            <person name="Jaros S."/>
            <person name="Januszkiewicz K."/>
            <person name="Wedrychowicz H."/>
        </authorList>
    </citation>
    <scope>NUCLEOTIDE SEQUENCE [LARGE SCALE GENOMIC DNA]</scope>
    <source>
        <strain evidence="1">NCIMB 2154T</strain>
    </source>
</reference>
<accession>A0A2H1E8Y5</accession>
<dbReference type="SUPFAM" id="SSF109998">
    <property type="entry name" value="Triger factor/SurA peptide-binding domain-like"/>
    <property type="match status" value="1"/>
</dbReference>
<sequence>MRKIFFLLTLLTFFTSCEYVNVETKEQEKQEKPIAEVYDFKLYKSDIESLFPENISKNDSLVLVKSIINSWAKKQLLYQKAEENITEVNDNEIKNLVKAYRESLFINSYKERLIKQQLDTIIAAEEVATYYNKNKENFKLNEELFQLDYIFFGKNLLNKKEIIKKFKSDKEEDLEDLEDQGINFKSYRLRDSTWVTLNDVRLKIPPFRSEPKQKLLKISKFIQKEDSLGVYLVAVKSILKRNDIAPMSYVVPTIKEMILHKRKLELIREIEKTLINDAIQNKHFKEY</sequence>
<organism evidence="1 2">
    <name type="scientific">Tenacibaculum maritimum NCIMB 2154</name>
    <dbReference type="NCBI Taxonomy" id="1349785"/>
    <lineage>
        <taxon>Bacteria</taxon>
        <taxon>Pseudomonadati</taxon>
        <taxon>Bacteroidota</taxon>
        <taxon>Flavobacteriia</taxon>
        <taxon>Flavobacteriales</taxon>
        <taxon>Flavobacteriaceae</taxon>
        <taxon>Tenacibaculum</taxon>
    </lineage>
</organism>
<dbReference type="RefSeq" id="WP_024741853.1">
    <property type="nucleotide sequence ID" value="NZ_BAUG01000038.1"/>
</dbReference>
<evidence type="ECO:0000313" key="1">
    <source>
        <dbReference type="EMBL" id="SFZ82036.1"/>
    </source>
</evidence>
<dbReference type="GeneID" id="47722933"/>
<evidence type="ECO:0000313" key="2">
    <source>
        <dbReference type="Proteomes" id="UP000231564"/>
    </source>
</evidence>
<dbReference type="KEGG" id="tmar:MARIT_1410"/>
<dbReference type="PROSITE" id="PS51257">
    <property type="entry name" value="PROKAR_LIPOPROTEIN"/>
    <property type="match status" value="1"/>
</dbReference>
<proteinExistence type="predicted"/>
<dbReference type="EMBL" id="LT634361">
    <property type="protein sequence ID" value="SFZ82036.1"/>
    <property type="molecule type" value="Genomic_DNA"/>
</dbReference>
<dbReference type="STRING" id="1349785.GCA_000509405_00804"/>
<protein>
    <recommendedName>
        <fullName evidence="3">Peptidylprolyl isomerase</fullName>
    </recommendedName>
</protein>
<dbReference type="Proteomes" id="UP000231564">
    <property type="component" value="Chromosome MARIT"/>
</dbReference>